<dbReference type="Gene3D" id="1.10.287.110">
    <property type="entry name" value="DnaJ domain"/>
    <property type="match status" value="1"/>
</dbReference>
<dbReference type="InterPro" id="IPR050817">
    <property type="entry name" value="DjlA_DnaK_co-chaperone"/>
</dbReference>
<keyword evidence="1" id="KW-0235">DNA replication</keyword>
<comment type="caution">
    <text evidence="3">The sequence shown here is derived from an EMBL/GenBank/DDBJ whole genome shotgun (WGS) entry which is preliminary data.</text>
</comment>
<dbReference type="RefSeq" id="WP_004458028.1">
    <property type="nucleotide sequence ID" value="NZ_CABHIS010000008.1"/>
</dbReference>
<evidence type="ECO:0000313" key="3">
    <source>
        <dbReference type="EMBL" id="NGT91105.1"/>
    </source>
</evidence>
<dbReference type="InterPro" id="IPR029024">
    <property type="entry name" value="TerB-like"/>
</dbReference>
<dbReference type="AlphaFoldDB" id="A0A6G4ZHR5"/>
<proteinExistence type="predicted"/>
<dbReference type="EMBL" id="JAALNF010000009">
    <property type="protein sequence ID" value="NGT91105.1"/>
    <property type="molecule type" value="Genomic_DNA"/>
</dbReference>
<reference evidence="4 5" key="1">
    <citation type="submission" date="2018-11" db="EMBL/GenBank/DDBJ databases">
        <title>Draft genome sequences of potential pathogenic Clostridium perfringens from environmental surface water in the North West Province, South Africa.</title>
        <authorList>
            <person name="Fourie J.C.J."/>
            <person name="Sanko T.J."/>
            <person name="Bezuidenhout C."/>
            <person name="Mienie C."/>
            <person name="Adeleke R."/>
        </authorList>
    </citation>
    <scope>NUCLEOTIDE SEQUENCE [LARGE SCALE GENOMIC DNA]</scope>
    <source>
        <strain evidence="4 5">SC4-C13</strain>
    </source>
</reference>
<dbReference type="PROSITE" id="PS50076">
    <property type="entry name" value="DNAJ_2"/>
    <property type="match status" value="1"/>
</dbReference>
<evidence type="ECO:0000259" key="2">
    <source>
        <dbReference type="PROSITE" id="PS50076"/>
    </source>
</evidence>
<dbReference type="PANTHER" id="PTHR24074">
    <property type="entry name" value="CO-CHAPERONE PROTEIN DJLA"/>
    <property type="match status" value="1"/>
</dbReference>
<dbReference type="SUPFAM" id="SSF158682">
    <property type="entry name" value="TerB-like"/>
    <property type="match status" value="1"/>
</dbReference>
<dbReference type="CDD" id="cd07177">
    <property type="entry name" value="terB_like"/>
    <property type="match status" value="1"/>
</dbReference>
<protein>
    <submittedName>
        <fullName evidence="3">DnaJ domain-containing protein</fullName>
    </submittedName>
    <submittedName>
        <fullName evidence="4">Molecular chaperone DnaJ</fullName>
    </submittedName>
</protein>
<evidence type="ECO:0000313" key="5">
    <source>
        <dbReference type="Proteomes" id="UP000273641"/>
    </source>
</evidence>
<dbReference type="InterPro" id="IPR036869">
    <property type="entry name" value="J_dom_sf"/>
</dbReference>
<feature type="domain" description="J" evidence="2">
    <location>
        <begin position="213"/>
        <end position="273"/>
    </location>
</feature>
<evidence type="ECO:0000313" key="4">
    <source>
        <dbReference type="EMBL" id="RQN23199.1"/>
    </source>
</evidence>
<evidence type="ECO:0000256" key="1">
    <source>
        <dbReference type="ARBA" id="ARBA00022705"/>
    </source>
</evidence>
<dbReference type="EMBL" id="RQNR01000009">
    <property type="protein sequence ID" value="RQN23199.1"/>
    <property type="molecule type" value="Genomic_DNA"/>
</dbReference>
<dbReference type="InterPro" id="IPR007791">
    <property type="entry name" value="DjlA_N"/>
</dbReference>
<organism evidence="3">
    <name type="scientific">Clostridium perfringens</name>
    <dbReference type="NCBI Taxonomy" id="1502"/>
    <lineage>
        <taxon>Bacteria</taxon>
        <taxon>Bacillati</taxon>
        <taxon>Bacillota</taxon>
        <taxon>Clostridia</taxon>
        <taxon>Eubacteriales</taxon>
        <taxon>Clostridiaceae</taxon>
        <taxon>Clostridium</taxon>
    </lineage>
</organism>
<dbReference type="PRINTS" id="PR00625">
    <property type="entry name" value="JDOMAIN"/>
</dbReference>
<reference evidence="3" key="2">
    <citation type="submission" date="2020-02" db="EMBL/GenBank/DDBJ databases">
        <title>Genomic Insights into the Phylogeny and Genetic Plasticity of the Human and Animal Enteric Pathogen Clostridium perfringens.</title>
        <authorList>
            <person name="Feng Y."/>
            <person name="Hu Y."/>
        </authorList>
    </citation>
    <scope>NUCLEOTIDE SEQUENCE</scope>
    <source>
        <strain evidence="3">CP-08</strain>
    </source>
</reference>
<dbReference type="SUPFAM" id="SSF46565">
    <property type="entry name" value="Chaperone J-domain"/>
    <property type="match status" value="1"/>
</dbReference>
<dbReference type="GO" id="GO:0006260">
    <property type="term" value="P:DNA replication"/>
    <property type="evidence" value="ECO:0007669"/>
    <property type="project" value="UniProtKB-KW"/>
</dbReference>
<name>A0A6G4ZHR5_CLOPF</name>
<dbReference type="Pfam" id="PF05099">
    <property type="entry name" value="TerB"/>
    <property type="match status" value="1"/>
</dbReference>
<dbReference type="InterPro" id="IPR001623">
    <property type="entry name" value="DnaJ_domain"/>
</dbReference>
<dbReference type="Gene3D" id="1.10.3680.10">
    <property type="entry name" value="TerB-like"/>
    <property type="match status" value="1"/>
</dbReference>
<gene>
    <name evidence="4" type="ORF">EHZ11_14180</name>
    <name evidence="3" type="ORF">G6Z02_13015</name>
</gene>
<dbReference type="Pfam" id="PF00226">
    <property type="entry name" value="DnaJ"/>
    <property type="match status" value="1"/>
</dbReference>
<accession>A0A6G4ZHR5</accession>
<sequence>MGFIVFCLIAYFVISHLSNKKDVSGNKANSNCPYCNAAFYLTENGDFNCSNCGRLFKYRDGIVYRQDERLPIVVELACTLFTILCKADGVVTKDEVSITKELLEKNFGLEDKDMKMAIDILNKSKSKPYTKTIINDLNNIFNNYDFSKTDAEDYKELILRCAMIIAFCDDGEPSNNQNKILDDIVSIFNISATKYTNLLNYFRDNCIEKNKNDYYEILGVSEGASKEEIRAAFRKLSKLYHPDRYSSKDLPPEIIKEFEEKLAKIIEAYEALK</sequence>
<dbReference type="CDD" id="cd06257">
    <property type="entry name" value="DnaJ"/>
    <property type="match status" value="1"/>
</dbReference>
<dbReference type="Proteomes" id="UP000273641">
    <property type="component" value="Unassembled WGS sequence"/>
</dbReference>
<dbReference type="SMART" id="SM00271">
    <property type="entry name" value="DnaJ"/>
    <property type="match status" value="1"/>
</dbReference>